<keyword evidence="3" id="KW-0325">Glycoprotein</keyword>
<dbReference type="GO" id="GO:0016020">
    <property type="term" value="C:membrane"/>
    <property type="evidence" value="ECO:0007669"/>
    <property type="project" value="InterPro"/>
</dbReference>
<dbReference type="PANTHER" id="PTHR31673:SF3">
    <property type="entry name" value="COBRA-LIKE PROTEIN 4"/>
    <property type="match status" value="1"/>
</dbReference>
<proteinExistence type="inferred from homology"/>
<evidence type="ECO:0000313" key="6">
    <source>
        <dbReference type="EMBL" id="PWZ24140.1"/>
    </source>
</evidence>
<evidence type="ECO:0000256" key="1">
    <source>
        <dbReference type="ARBA" id="ARBA00005507"/>
    </source>
</evidence>
<feature type="domain" description="COBRA C-terminal" evidence="5">
    <location>
        <begin position="175"/>
        <end position="283"/>
    </location>
</feature>
<dbReference type="InterPro" id="IPR006918">
    <property type="entry name" value="COBRA_pln"/>
</dbReference>
<evidence type="ECO:0000256" key="4">
    <source>
        <dbReference type="SAM" id="MobiDB-lite"/>
    </source>
</evidence>
<dbReference type="GO" id="GO:0010215">
    <property type="term" value="P:cellulose microfibril organization"/>
    <property type="evidence" value="ECO:0007669"/>
    <property type="project" value="InterPro"/>
</dbReference>
<organism evidence="6 7">
    <name type="scientific">Zea mays</name>
    <name type="common">Maize</name>
    <dbReference type="NCBI Taxonomy" id="4577"/>
    <lineage>
        <taxon>Eukaryota</taxon>
        <taxon>Viridiplantae</taxon>
        <taxon>Streptophyta</taxon>
        <taxon>Embryophyta</taxon>
        <taxon>Tracheophyta</taxon>
        <taxon>Spermatophyta</taxon>
        <taxon>Magnoliopsida</taxon>
        <taxon>Liliopsida</taxon>
        <taxon>Poales</taxon>
        <taxon>Poaceae</taxon>
        <taxon>PACMAD clade</taxon>
        <taxon>Panicoideae</taxon>
        <taxon>Andropogonodae</taxon>
        <taxon>Andropogoneae</taxon>
        <taxon>Tripsacinae</taxon>
        <taxon>Zea</taxon>
    </lineage>
</organism>
<sequence>MEERPSPEASAGNSRAEDDFRSCCGDEEEWEDTEESFTAGVAKGELDEASVRLSPPPGEIRLLSQCSIINNFDTSGHLDGSLGGNGQKRRLYGQWLGLRPLNKISVGLAGTTNKTVKVSENFTLKTPGPGYTCGRAIVGRPTKFFSADGRRVTQDLMIWNVTCTYSQFLAQKTLSCCVSLSSFYNDTIVNCPTCSCGCQNPSGSNYVNEDSPNLQAAIDGPGKWTGQPLVQCTSHMCPIRIHWHVKLNYKEYWRVKITITNFNFRMNYTQWNLVAQHPNFDNISSRDFQQLK</sequence>
<feature type="region of interest" description="Disordered" evidence="4">
    <location>
        <begin position="1"/>
        <end position="43"/>
    </location>
</feature>
<protein>
    <submittedName>
        <fullName evidence="6">COBRA-like protein 3</fullName>
    </submittedName>
</protein>
<evidence type="ECO:0000256" key="2">
    <source>
        <dbReference type="ARBA" id="ARBA00022729"/>
    </source>
</evidence>
<dbReference type="PANTHER" id="PTHR31673">
    <property type="entry name" value="PROTEIN COBRA"/>
    <property type="match status" value="1"/>
</dbReference>
<feature type="compositionally biased region" description="Acidic residues" evidence="4">
    <location>
        <begin position="25"/>
        <end position="35"/>
    </location>
</feature>
<dbReference type="EMBL" id="NCVQ01000006">
    <property type="protein sequence ID" value="PWZ24140.1"/>
    <property type="molecule type" value="Genomic_DNA"/>
</dbReference>
<evidence type="ECO:0000259" key="5">
    <source>
        <dbReference type="Pfam" id="PF25079"/>
    </source>
</evidence>
<comment type="similarity">
    <text evidence="1">Belongs to the COBRA family.</text>
</comment>
<reference evidence="6 7" key="1">
    <citation type="journal article" date="2018" name="Nat. Genet.">
        <title>Extensive intraspecific gene order and gene structural variations between Mo17 and other maize genomes.</title>
        <authorList>
            <person name="Sun S."/>
            <person name="Zhou Y."/>
            <person name="Chen J."/>
            <person name="Shi J."/>
            <person name="Zhao H."/>
            <person name="Zhao H."/>
            <person name="Song W."/>
            <person name="Zhang M."/>
            <person name="Cui Y."/>
            <person name="Dong X."/>
            <person name="Liu H."/>
            <person name="Ma X."/>
            <person name="Jiao Y."/>
            <person name="Wang B."/>
            <person name="Wei X."/>
            <person name="Stein J.C."/>
            <person name="Glaubitz J.C."/>
            <person name="Lu F."/>
            <person name="Yu G."/>
            <person name="Liang C."/>
            <person name="Fengler K."/>
            <person name="Li B."/>
            <person name="Rafalski A."/>
            <person name="Schnable P.S."/>
            <person name="Ware D.H."/>
            <person name="Buckler E.S."/>
            <person name="Lai J."/>
        </authorList>
    </citation>
    <scope>NUCLEOTIDE SEQUENCE [LARGE SCALE GENOMIC DNA]</scope>
    <source>
        <strain evidence="7">cv. Missouri 17</strain>
        <tissue evidence="6">Seedling</tissue>
    </source>
</reference>
<dbReference type="AlphaFoldDB" id="A0A3L6ETE4"/>
<evidence type="ECO:0000313" key="7">
    <source>
        <dbReference type="Proteomes" id="UP000251960"/>
    </source>
</evidence>
<accession>A0A3L6ETE4</accession>
<evidence type="ECO:0000256" key="3">
    <source>
        <dbReference type="ARBA" id="ARBA00023180"/>
    </source>
</evidence>
<dbReference type="Pfam" id="PF25079">
    <property type="entry name" value="COB_C"/>
    <property type="match status" value="1"/>
</dbReference>
<keyword evidence="2" id="KW-0732">Signal</keyword>
<gene>
    <name evidence="6" type="primary">BC1L4_3</name>
    <name evidence="6" type="ORF">Zm00014a_032859</name>
</gene>
<dbReference type="ExpressionAtlas" id="A0A3L6ETE4">
    <property type="expression patterns" value="baseline and differential"/>
</dbReference>
<name>A0A3L6ETE4_MAIZE</name>
<dbReference type="Pfam" id="PF04833">
    <property type="entry name" value="COBRA"/>
    <property type="match status" value="1"/>
</dbReference>
<comment type="caution">
    <text evidence="6">The sequence shown here is derived from an EMBL/GenBank/DDBJ whole genome shotgun (WGS) entry which is preliminary data.</text>
</comment>
<dbReference type="InterPro" id="IPR056900">
    <property type="entry name" value="COB_C"/>
</dbReference>
<dbReference type="Proteomes" id="UP000251960">
    <property type="component" value="Chromosome 5"/>
</dbReference>